<feature type="signal peptide" evidence="1">
    <location>
        <begin position="1"/>
        <end position="18"/>
    </location>
</feature>
<evidence type="ECO:0000256" key="1">
    <source>
        <dbReference type="SAM" id="SignalP"/>
    </source>
</evidence>
<accession>A0ABU7ADQ9</accession>
<comment type="caution">
    <text evidence="2">The sequence shown here is derived from an EMBL/GenBank/DDBJ whole genome shotgun (WGS) entry which is preliminary data.</text>
</comment>
<keyword evidence="3" id="KW-1185">Reference proteome</keyword>
<proteinExistence type="predicted"/>
<protein>
    <submittedName>
        <fullName evidence="2">Uncharacterized protein</fullName>
    </submittedName>
</protein>
<evidence type="ECO:0000313" key="2">
    <source>
        <dbReference type="EMBL" id="MED6236297.1"/>
    </source>
</evidence>
<name>A0ABU7ADQ9_9TELE</name>
<organism evidence="2 3">
    <name type="scientific">Ataeniobius toweri</name>
    <dbReference type="NCBI Taxonomy" id="208326"/>
    <lineage>
        <taxon>Eukaryota</taxon>
        <taxon>Metazoa</taxon>
        <taxon>Chordata</taxon>
        <taxon>Craniata</taxon>
        <taxon>Vertebrata</taxon>
        <taxon>Euteleostomi</taxon>
        <taxon>Actinopterygii</taxon>
        <taxon>Neopterygii</taxon>
        <taxon>Teleostei</taxon>
        <taxon>Neoteleostei</taxon>
        <taxon>Acanthomorphata</taxon>
        <taxon>Ovalentaria</taxon>
        <taxon>Atherinomorphae</taxon>
        <taxon>Cyprinodontiformes</taxon>
        <taxon>Goodeidae</taxon>
        <taxon>Ataeniobius</taxon>
    </lineage>
</organism>
<dbReference type="EMBL" id="JAHUTI010011662">
    <property type="protein sequence ID" value="MED6236297.1"/>
    <property type="molecule type" value="Genomic_DNA"/>
</dbReference>
<sequence length="117" mass="12366">MNKDSSLLLLRWIKSAGSLLVPSFLGPPSANPVHPPLSTAPTSDTLGPSIILALQYSQSPVSWVNNPLVSPPPSGGSPHLSICVAVPVSCTFQYTVNKFLTIKLSLLNCFLHVGQSC</sequence>
<gene>
    <name evidence="2" type="ORF">ATANTOWER_007180</name>
</gene>
<feature type="chain" id="PRO_5045844738" evidence="1">
    <location>
        <begin position="19"/>
        <end position="117"/>
    </location>
</feature>
<keyword evidence="1" id="KW-0732">Signal</keyword>
<dbReference type="Proteomes" id="UP001345963">
    <property type="component" value="Unassembled WGS sequence"/>
</dbReference>
<reference evidence="2 3" key="1">
    <citation type="submission" date="2021-07" db="EMBL/GenBank/DDBJ databases">
        <authorList>
            <person name="Palmer J.M."/>
        </authorList>
    </citation>
    <scope>NUCLEOTIDE SEQUENCE [LARGE SCALE GENOMIC DNA]</scope>
    <source>
        <strain evidence="2 3">AT_MEX2019</strain>
        <tissue evidence="2">Muscle</tissue>
    </source>
</reference>
<evidence type="ECO:0000313" key="3">
    <source>
        <dbReference type="Proteomes" id="UP001345963"/>
    </source>
</evidence>